<evidence type="ECO:0000313" key="2">
    <source>
        <dbReference type="Proteomes" id="UP000295718"/>
    </source>
</evidence>
<dbReference type="EMBL" id="SLUO01000001">
    <property type="protein sequence ID" value="TCL60979.1"/>
    <property type="molecule type" value="Genomic_DNA"/>
</dbReference>
<accession>A0A4R1R690</accession>
<evidence type="ECO:0000313" key="1">
    <source>
        <dbReference type="EMBL" id="TCL60979.1"/>
    </source>
</evidence>
<dbReference type="Proteomes" id="UP000295718">
    <property type="component" value="Unassembled WGS sequence"/>
</dbReference>
<gene>
    <name evidence="1" type="ORF">EDD76_10176</name>
</gene>
<reference evidence="1 2" key="1">
    <citation type="submission" date="2019-03" db="EMBL/GenBank/DDBJ databases">
        <title>Genomic Encyclopedia of Type Strains, Phase IV (KMG-IV): sequencing the most valuable type-strain genomes for metagenomic binning, comparative biology and taxonomic classification.</title>
        <authorList>
            <person name="Goeker M."/>
        </authorList>
    </citation>
    <scope>NUCLEOTIDE SEQUENCE [LARGE SCALE GENOMIC DNA]</scope>
    <source>
        <strain evidence="1 2">DSM 100556</strain>
    </source>
</reference>
<protein>
    <recommendedName>
        <fullName evidence="3">DUF5082 domain-containing protein</fullName>
    </recommendedName>
</protein>
<dbReference type="AlphaFoldDB" id="A0A4R1R690"/>
<keyword evidence="2" id="KW-1185">Reference proteome</keyword>
<dbReference type="STRING" id="1469948.GCA_000732725_02693"/>
<name>A0A4R1R690_9FIRM</name>
<comment type="caution">
    <text evidence="1">The sequence shown here is derived from an EMBL/GenBank/DDBJ whole genome shotgun (WGS) entry which is preliminary data.</text>
</comment>
<organism evidence="1 2">
    <name type="scientific">Kineothrix alysoides</name>
    <dbReference type="NCBI Taxonomy" id="1469948"/>
    <lineage>
        <taxon>Bacteria</taxon>
        <taxon>Bacillati</taxon>
        <taxon>Bacillota</taxon>
        <taxon>Clostridia</taxon>
        <taxon>Lachnospirales</taxon>
        <taxon>Lachnospiraceae</taxon>
        <taxon>Kineothrix</taxon>
    </lineage>
</organism>
<sequence>MSEESERRRREREREERRARIRSQISNLNAKISSVRSLVSSFTSANAELAACQSDWGSAYSAYQGNQMASDVFVTDKFEGDTAEKLSADIPEVLKNMTHTRVIVGNVRASISNQIQKLQMYISKLESQVSALYVELNNV</sequence>
<evidence type="ECO:0008006" key="3">
    <source>
        <dbReference type="Google" id="ProtNLM"/>
    </source>
</evidence>
<proteinExistence type="predicted"/>
<dbReference type="RefSeq" id="WP_031391371.1">
    <property type="nucleotide sequence ID" value="NZ_JPNB01000002.1"/>
</dbReference>